<proteinExistence type="predicted"/>
<evidence type="ECO:0000313" key="2">
    <source>
        <dbReference type="Proteomes" id="UP000249577"/>
    </source>
</evidence>
<protein>
    <recommendedName>
        <fullName evidence="3">Glycosyl transferase family 2</fullName>
    </recommendedName>
</protein>
<name>A0A2W5M0C8_ANCNO</name>
<evidence type="ECO:0000313" key="1">
    <source>
        <dbReference type="EMBL" id="PZQ10783.1"/>
    </source>
</evidence>
<dbReference type="AlphaFoldDB" id="A0A2W5M0C8"/>
<dbReference type="Proteomes" id="UP000249577">
    <property type="component" value="Unassembled WGS sequence"/>
</dbReference>
<accession>A0A2W5M0C8</accession>
<organism evidence="1 2">
    <name type="scientific">Ancylobacter novellus</name>
    <name type="common">Thiobacillus novellus</name>
    <dbReference type="NCBI Taxonomy" id="921"/>
    <lineage>
        <taxon>Bacteria</taxon>
        <taxon>Pseudomonadati</taxon>
        <taxon>Pseudomonadota</taxon>
        <taxon>Alphaproteobacteria</taxon>
        <taxon>Hyphomicrobiales</taxon>
        <taxon>Xanthobacteraceae</taxon>
        <taxon>Ancylobacter</taxon>
    </lineage>
</organism>
<gene>
    <name evidence="1" type="ORF">DI565_19590</name>
</gene>
<sequence>MADLRPVFAVEPLDLGRSVHIGRRRDVLECYGGFDDAWYRDRHPDVEFLGCSALDHFLTFGGVLGRGINHEIPRLSSCPGLEAALFRRPIVSYCTSIMNRPNDVRGTLSANLGENRVHAERLEFVLVFLDEDLEMHRWVREEFASDLRSGYLRMIVDAPLSAWHFGRAKNVHRRFASGRVFSSLDGDNFVTEQETDQLLEIYQDFGESFIFHHFSGNWGDGSSGRVSSGMRLYEEIGYDETFLPRQYDELDFILSTLTQRPDLPLIRFNADNHGLSSVRSKTFIKKSGVKNRIVEIEPVVRRFPLNPKEGNYVDEDRLLGAMQSFNQFMCFAKNAGSAEVRSDYIRMSYKARQSLVDIAPREGLFEMIFGRENLPPRDLALRPHDVCTFSCVKNDELFLPTMYSHYKSIGVRYMFFVDDGSSKPIRETLPHGDVFVVRPRAGAFVTSKTLWLEALMNVVLEEGRWALTVDADELVDLPPPYASLSGLVEDLERRGRDFIPGLLVDMLPADLGSGLDGLQRSESFDDALNHYAFVTDEPLDAYLSTPSVRWAFGPFARLSWTFDVRYHAFGTFDSLRKIPLSRVRAKRHLNQGFHTLHYTDDTPDPDSGIWEGEHVLPIRHFKLLKLFSEAERARTIAQVASTTTSQYHARTTENIRRIFGDDSAAQIERLMSLPRRPYADGFLKSIRPDEFLEAEMSTAAATT</sequence>
<dbReference type="Pfam" id="PF13704">
    <property type="entry name" value="Glyco_tranf_2_4"/>
    <property type="match status" value="1"/>
</dbReference>
<reference evidence="1 2" key="1">
    <citation type="submission" date="2017-08" db="EMBL/GenBank/DDBJ databases">
        <title>Infants hospitalized years apart are colonized by the same room-sourced microbial strains.</title>
        <authorList>
            <person name="Brooks B."/>
            <person name="Olm M.R."/>
            <person name="Firek B.A."/>
            <person name="Baker R."/>
            <person name="Thomas B.C."/>
            <person name="Morowitz M.J."/>
            <person name="Banfield J.F."/>
        </authorList>
    </citation>
    <scope>NUCLEOTIDE SEQUENCE [LARGE SCALE GENOMIC DNA]</scope>
    <source>
        <strain evidence="1">S2_005_003_R2_43</strain>
    </source>
</reference>
<comment type="caution">
    <text evidence="1">The sequence shown here is derived from an EMBL/GenBank/DDBJ whole genome shotgun (WGS) entry which is preliminary data.</text>
</comment>
<evidence type="ECO:0008006" key="3">
    <source>
        <dbReference type="Google" id="ProtNLM"/>
    </source>
</evidence>
<dbReference type="EMBL" id="QFPN01000014">
    <property type="protein sequence ID" value="PZQ10783.1"/>
    <property type="molecule type" value="Genomic_DNA"/>
</dbReference>